<dbReference type="PROSITE" id="PS50268">
    <property type="entry name" value="CADHERIN_2"/>
    <property type="match status" value="4"/>
</dbReference>
<evidence type="ECO:0000256" key="7">
    <source>
        <dbReference type="ARBA" id="ARBA00022737"/>
    </source>
</evidence>
<dbReference type="Pfam" id="PF00028">
    <property type="entry name" value="Cadherin"/>
    <property type="match status" value="4"/>
</dbReference>
<organism evidence="16 17">
    <name type="scientific">Ancylostoma duodenale</name>
    <dbReference type="NCBI Taxonomy" id="51022"/>
    <lineage>
        <taxon>Eukaryota</taxon>
        <taxon>Metazoa</taxon>
        <taxon>Ecdysozoa</taxon>
        <taxon>Nematoda</taxon>
        <taxon>Chromadorea</taxon>
        <taxon>Rhabditida</taxon>
        <taxon>Rhabditina</taxon>
        <taxon>Rhabditomorpha</taxon>
        <taxon>Strongyloidea</taxon>
        <taxon>Ancylostomatidae</taxon>
        <taxon>Ancylostomatinae</taxon>
        <taxon>Ancylostoma</taxon>
    </lineage>
</organism>
<dbReference type="EMBL" id="KN741151">
    <property type="protein sequence ID" value="KIH53467.1"/>
    <property type="molecule type" value="Genomic_DNA"/>
</dbReference>
<dbReference type="GO" id="GO:0005509">
    <property type="term" value="F:calcium ion binding"/>
    <property type="evidence" value="ECO:0007669"/>
    <property type="project" value="UniProtKB-UniRule"/>
</dbReference>
<keyword evidence="17" id="KW-1185">Reference proteome</keyword>
<evidence type="ECO:0000256" key="2">
    <source>
        <dbReference type="ARBA" id="ARBA00022475"/>
    </source>
</evidence>
<keyword evidence="13" id="KW-0325">Glycoprotein</keyword>
<evidence type="ECO:0000256" key="14">
    <source>
        <dbReference type="PROSITE-ProRule" id="PRU00043"/>
    </source>
</evidence>
<evidence type="ECO:0000256" key="3">
    <source>
        <dbReference type="ARBA" id="ARBA00022536"/>
    </source>
</evidence>
<evidence type="ECO:0000259" key="15">
    <source>
        <dbReference type="PROSITE" id="PS50268"/>
    </source>
</evidence>
<dbReference type="InterPro" id="IPR015919">
    <property type="entry name" value="Cadherin-like_sf"/>
</dbReference>
<dbReference type="InterPro" id="IPR020894">
    <property type="entry name" value="Cadherin_CS"/>
</dbReference>
<dbReference type="PROSITE" id="PS00232">
    <property type="entry name" value="CADHERIN_1"/>
    <property type="match status" value="1"/>
</dbReference>
<sequence>MDTFSIDSATGCLRSVRGLDRESISDYRLVVQATDRGLSPQSAEAIVKVKVLDEDDNAPKFSHLFHAEVSEDLEVGSPILLISATDPDGYANHTFSIDNELDTPFSIDTHTGQISLRQALDREENSSYRLRVRVSDGTWAVQTGAAIDILDINDNAPIFEKNRYVFIVNKSQINQSIGTIRATDADEGENGVVHYRFQHDIRYLSIDVVSGDLRLLSVPDRAVITATVVAQDNGIQPMTSSALVTVVFTPGRGDSCEIAVPEGSISGTILEKVDEYCGCADYINVTRQFVAKESYVKLDPGGNFVMVRDLPRSDDVTTDLICELQNGSAVIRELKLERTQDNKHAPQFTEKIFHFTIAENLTQGDLVGVVEASDPDMGPAGKLYYSINAADDVPLRILRNGTIILAGILDYESQKRYIFNVTAMDRGQPSRNASAQVVVDLLDVDDSSPMLDQNELAYAVTSTDDVICPAIFDGDTSNADLKFFTKSPNAITTSHGCIKINNTVPPIIDWIVSDQNQSIIVKVKLLDMTPTTPVIWDKNVTVSENAVDGTIVVTYENAIFTNQKDQMSVDANEVKVVGGRGVHNEQSTIYAKSKFGRVIHSSTLTVTSSRVAPSPVFPKATYSFNISTLTPLDTVVHDFRMTVPADCHLELASGNHGKAFCLSKGGSLTVCGALRKASYNILAE</sequence>
<keyword evidence="10" id="KW-1133">Transmembrane helix</keyword>
<keyword evidence="11" id="KW-0472">Membrane</keyword>
<dbReference type="CDD" id="cd11304">
    <property type="entry name" value="Cadherin_repeat"/>
    <property type="match status" value="4"/>
</dbReference>
<evidence type="ECO:0000256" key="13">
    <source>
        <dbReference type="ARBA" id="ARBA00023180"/>
    </source>
</evidence>
<dbReference type="OrthoDB" id="6252479at2759"/>
<evidence type="ECO:0000313" key="17">
    <source>
        <dbReference type="Proteomes" id="UP000054047"/>
    </source>
</evidence>
<evidence type="ECO:0000256" key="11">
    <source>
        <dbReference type="ARBA" id="ARBA00023136"/>
    </source>
</evidence>
<keyword evidence="3" id="KW-0245">EGF-like domain</keyword>
<accession>A0A0C2CUH6</accession>
<evidence type="ECO:0000256" key="8">
    <source>
        <dbReference type="ARBA" id="ARBA00022837"/>
    </source>
</evidence>
<keyword evidence="5" id="KW-0479">Metal-binding</keyword>
<proteinExistence type="predicted"/>
<dbReference type="SMART" id="SM00112">
    <property type="entry name" value="CA"/>
    <property type="match status" value="4"/>
</dbReference>
<dbReference type="GO" id="GO:0007156">
    <property type="term" value="P:homophilic cell adhesion via plasma membrane adhesion molecules"/>
    <property type="evidence" value="ECO:0007669"/>
    <property type="project" value="InterPro"/>
</dbReference>
<keyword evidence="7" id="KW-0677">Repeat</keyword>
<name>A0A0C2CUH6_9BILA</name>
<keyword evidence="9" id="KW-0130">Cell adhesion</keyword>
<dbReference type="PANTHER" id="PTHR24026:SF126">
    <property type="entry name" value="PROTOCADHERIN FAT 4"/>
    <property type="match status" value="1"/>
</dbReference>
<dbReference type="GO" id="GO:0005886">
    <property type="term" value="C:plasma membrane"/>
    <property type="evidence" value="ECO:0007669"/>
    <property type="project" value="UniProtKB-SubCell"/>
</dbReference>
<dbReference type="Gene3D" id="2.60.40.60">
    <property type="entry name" value="Cadherins"/>
    <property type="match status" value="4"/>
</dbReference>
<dbReference type="InterPro" id="IPR002126">
    <property type="entry name" value="Cadherin-like_dom"/>
</dbReference>
<feature type="domain" description="Cadherin" evidence="15">
    <location>
        <begin position="4"/>
        <end position="61"/>
    </location>
</feature>
<evidence type="ECO:0000256" key="4">
    <source>
        <dbReference type="ARBA" id="ARBA00022692"/>
    </source>
</evidence>
<dbReference type="SUPFAM" id="SSF49313">
    <property type="entry name" value="Cadherin-like"/>
    <property type="match status" value="4"/>
</dbReference>
<keyword evidence="2" id="KW-1003">Cell membrane</keyword>
<keyword evidence="8 14" id="KW-0106">Calcium</keyword>
<dbReference type="PRINTS" id="PR00205">
    <property type="entry name" value="CADHERIN"/>
</dbReference>
<dbReference type="PANTHER" id="PTHR24026">
    <property type="entry name" value="FAT ATYPICAL CADHERIN-RELATED"/>
    <property type="match status" value="1"/>
</dbReference>
<gene>
    <name evidence="16" type="ORF">ANCDUO_16404</name>
</gene>
<dbReference type="Proteomes" id="UP000054047">
    <property type="component" value="Unassembled WGS sequence"/>
</dbReference>
<evidence type="ECO:0000256" key="1">
    <source>
        <dbReference type="ARBA" id="ARBA00004251"/>
    </source>
</evidence>
<comment type="subcellular location">
    <subcellularLocation>
        <location evidence="1">Cell membrane</location>
        <topology evidence="1">Single-pass type I membrane protein</topology>
    </subcellularLocation>
</comment>
<keyword evidence="4" id="KW-0812">Transmembrane</keyword>
<dbReference type="AlphaFoldDB" id="A0A0C2CUH6"/>
<feature type="domain" description="Cadherin" evidence="15">
    <location>
        <begin position="61"/>
        <end position="159"/>
    </location>
</feature>
<reference evidence="16 17" key="1">
    <citation type="submission" date="2013-12" db="EMBL/GenBank/DDBJ databases">
        <title>Draft genome of the parsitic nematode Ancylostoma duodenale.</title>
        <authorList>
            <person name="Mitreva M."/>
        </authorList>
    </citation>
    <scope>NUCLEOTIDE SEQUENCE [LARGE SCALE GENOMIC DNA]</scope>
    <source>
        <strain evidence="16 17">Zhejiang</strain>
    </source>
</reference>
<protein>
    <submittedName>
        <fullName evidence="16">Cadherin domain protein</fullName>
    </submittedName>
</protein>
<evidence type="ECO:0000256" key="10">
    <source>
        <dbReference type="ARBA" id="ARBA00022989"/>
    </source>
</evidence>
<evidence type="ECO:0000313" key="16">
    <source>
        <dbReference type="EMBL" id="KIH53467.1"/>
    </source>
</evidence>
<dbReference type="FunFam" id="2.60.40.60:FF:000024">
    <property type="entry name" value="FAT atypical cadherin 3"/>
    <property type="match status" value="1"/>
</dbReference>
<evidence type="ECO:0000256" key="5">
    <source>
        <dbReference type="ARBA" id="ARBA00022723"/>
    </source>
</evidence>
<evidence type="ECO:0000256" key="12">
    <source>
        <dbReference type="ARBA" id="ARBA00023157"/>
    </source>
</evidence>
<evidence type="ECO:0000256" key="9">
    <source>
        <dbReference type="ARBA" id="ARBA00022889"/>
    </source>
</evidence>
<keyword evidence="6" id="KW-0732">Signal</keyword>
<evidence type="ECO:0000256" key="6">
    <source>
        <dbReference type="ARBA" id="ARBA00022729"/>
    </source>
</evidence>
<feature type="domain" description="Cadherin" evidence="15">
    <location>
        <begin position="349"/>
        <end position="451"/>
    </location>
</feature>
<keyword evidence="12" id="KW-1015">Disulfide bond</keyword>
<feature type="non-terminal residue" evidence="16">
    <location>
        <position position="684"/>
    </location>
</feature>
<dbReference type="FunFam" id="2.60.40.60:FF:000123">
    <property type="entry name" value="Protocadherin beta 4"/>
    <property type="match status" value="1"/>
</dbReference>
<feature type="domain" description="Cadherin" evidence="15">
    <location>
        <begin position="159"/>
        <end position="263"/>
    </location>
</feature>